<accession>A0ABU3NUB9</accession>
<dbReference type="Proteomes" id="UP001254848">
    <property type="component" value="Unassembled WGS sequence"/>
</dbReference>
<keyword evidence="4" id="KW-1185">Reference proteome</keyword>
<organism evidence="3 4">
    <name type="scientific">Anaeroselena agilis</name>
    <dbReference type="NCBI Taxonomy" id="3063788"/>
    <lineage>
        <taxon>Bacteria</taxon>
        <taxon>Bacillati</taxon>
        <taxon>Bacillota</taxon>
        <taxon>Negativicutes</taxon>
        <taxon>Acetonemataceae</taxon>
        <taxon>Anaeroselena</taxon>
    </lineage>
</organism>
<protein>
    <submittedName>
        <fullName evidence="3">Uncharacterized protein</fullName>
    </submittedName>
</protein>
<feature type="coiled-coil region" evidence="1">
    <location>
        <begin position="43"/>
        <end position="81"/>
    </location>
</feature>
<gene>
    <name evidence="3" type="ORF">Q4T40_04080</name>
</gene>
<comment type="caution">
    <text evidence="3">The sequence shown here is derived from an EMBL/GenBank/DDBJ whole genome shotgun (WGS) entry which is preliminary data.</text>
</comment>
<evidence type="ECO:0000256" key="2">
    <source>
        <dbReference type="SAM" id="MobiDB-lite"/>
    </source>
</evidence>
<evidence type="ECO:0000313" key="3">
    <source>
        <dbReference type="EMBL" id="MDT8900420.1"/>
    </source>
</evidence>
<evidence type="ECO:0000313" key="4">
    <source>
        <dbReference type="Proteomes" id="UP001254848"/>
    </source>
</evidence>
<proteinExistence type="predicted"/>
<feature type="region of interest" description="Disordered" evidence="2">
    <location>
        <begin position="1"/>
        <end position="25"/>
    </location>
</feature>
<keyword evidence="1" id="KW-0175">Coiled coil</keyword>
<reference evidence="3 4" key="1">
    <citation type="submission" date="2023-07" db="EMBL/GenBank/DDBJ databases">
        <title>The novel representative of Negativicutes class, Anaeroselena agilis gen. nov. sp. nov.</title>
        <authorList>
            <person name="Prokofeva M.I."/>
            <person name="Elcheninov A.G."/>
            <person name="Klyukina A."/>
            <person name="Kublanov I.V."/>
            <person name="Frolov E.N."/>
            <person name="Podosokorskaya O.A."/>
        </authorList>
    </citation>
    <scope>NUCLEOTIDE SEQUENCE [LARGE SCALE GENOMIC DNA]</scope>
    <source>
        <strain evidence="3 4">4137-cl</strain>
    </source>
</reference>
<name>A0ABU3NUB9_9FIRM</name>
<dbReference type="RefSeq" id="WP_413778966.1">
    <property type="nucleotide sequence ID" value="NZ_JAUOZS010000001.1"/>
</dbReference>
<sequence length="110" mass="11670">MSDEQNVQAQGTTQDAAPTITTPVQNDGARFKTAIAALEEAGKDLFQDEIAALKQKLVSLEEKAKAEAAVAAAEAVQAEQTFLQKYGQAAVRLIEIVALATILLKLFGVI</sequence>
<dbReference type="EMBL" id="JAUOZS010000001">
    <property type="protein sequence ID" value="MDT8900420.1"/>
    <property type="molecule type" value="Genomic_DNA"/>
</dbReference>
<evidence type="ECO:0000256" key="1">
    <source>
        <dbReference type="SAM" id="Coils"/>
    </source>
</evidence>